<evidence type="ECO:0000313" key="2">
    <source>
        <dbReference type="EMBL" id="KAF2642360.1"/>
    </source>
</evidence>
<accession>A0A6A6S451</accession>
<keyword evidence="1" id="KW-0472">Membrane</keyword>
<keyword evidence="1" id="KW-0812">Transmembrane</keyword>
<reference evidence="2" key="1">
    <citation type="journal article" date="2020" name="Stud. Mycol.">
        <title>101 Dothideomycetes genomes: a test case for predicting lifestyles and emergence of pathogens.</title>
        <authorList>
            <person name="Haridas S."/>
            <person name="Albert R."/>
            <person name="Binder M."/>
            <person name="Bloem J."/>
            <person name="Labutti K."/>
            <person name="Salamov A."/>
            <person name="Andreopoulos B."/>
            <person name="Baker S."/>
            <person name="Barry K."/>
            <person name="Bills G."/>
            <person name="Bluhm B."/>
            <person name="Cannon C."/>
            <person name="Castanera R."/>
            <person name="Culley D."/>
            <person name="Daum C."/>
            <person name="Ezra D."/>
            <person name="Gonzalez J."/>
            <person name="Henrissat B."/>
            <person name="Kuo A."/>
            <person name="Liang C."/>
            <person name="Lipzen A."/>
            <person name="Lutzoni F."/>
            <person name="Magnuson J."/>
            <person name="Mondo S."/>
            <person name="Nolan M."/>
            <person name="Ohm R."/>
            <person name="Pangilinan J."/>
            <person name="Park H.-J."/>
            <person name="Ramirez L."/>
            <person name="Alfaro M."/>
            <person name="Sun H."/>
            <person name="Tritt A."/>
            <person name="Yoshinaga Y."/>
            <person name="Zwiers L.-H."/>
            <person name="Turgeon B."/>
            <person name="Goodwin S."/>
            <person name="Spatafora J."/>
            <person name="Crous P."/>
            <person name="Grigoriev I."/>
        </authorList>
    </citation>
    <scope>NUCLEOTIDE SEQUENCE</scope>
    <source>
        <strain evidence="2">CBS 473.64</strain>
    </source>
</reference>
<evidence type="ECO:0000256" key="1">
    <source>
        <dbReference type="SAM" id="Phobius"/>
    </source>
</evidence>
<name>A0A6A6S451_9PLEO</name>
<dbReference type="Proteomes" id="UP000799753">
    <property type="component" value="Unassembled WGS sequence"/>
</dbReference>
<feature type="transmembrane region" description="Helical" evidence="1">
    <location>
        <begin position="16"/>
        <end position="35"/>
    </location>
</feature>
<organism evidence="2 3">
    <name type="scientific">Massarina eburnea CBS 473.64</name>
    <dbReference type="NCBI Taxonomy" id="1395130"/>
    <lineage>
        <taxon>Eukaryota</taxon>
        <taxon>Fungi</taxon>
        <taxon>Dikarya</taxon>
        <taxon>Ascomycota</taxon>
        <taxon>Pezizomycotina</taxon>
        <taxon>Dothideomycetes</taxon>
        <taxon>Pleosporomycetidae</taxon>
        <taxon>Pleosporales</taxon>
        <taxon>Massarineae</taxon>
        <taxon>Massarinaceae</taxon>
        <taxon>Massarina</taxon>
    </lineage>
</organism>
<gene>
    <name evidence="2" type="ORF">P280DRAFT_467726</name>
</gene>
<dbReference type="PROSITE" id="PS51257">
    <property type="entry name" value="PROKAR_LIPOPROTEIN"/>
    <property type="match status" value="1"/>
</dbReference>
<evidence type="ECO:0000313" key="3">
    <source>
        <dbReference type="Proteomes" id="UP000799753"/>
    </source>
</evidence>
<dbReference type="EMBL" id="MU006781">
    <property type="protein sequence ID" value="KAF2642360.1"/>
    <property type="molecule type" value="Genomic_DNA"/>
</dbReference>
<proteinExistence type="predicted"/>
<sequence>MAFAKPTPILQVLRQLWTAALCVVCACLPQMFAIIELASFLRRFRNVIASLFRAVRASQTVVG</sequence>
<dbReference type="AlphaFoldDB" id="A0A6A6S451"/>
<protein>
    <submittedName>
        <fullName evidence="2">Uncharacterized protein</fullName>
    </submittedName>
</protein>
<keyword evidence="3" id="KW-1185">Reference proteome</keyword>
<keyword evidence="1" id="KW-1133">Transmembrane helix</keyword>